<reference evidence="4 5" key="1">
    <citation type="submission" date="2016-10" db="EMBL/GenBank/DDBJ databases">
        <authorList>
            <person name="de Groot N.N."/>
        </authorList>
    </citation>
    <scope>NUCLEOTIDE SEQUENCE [LARGE SCALE GENOMIC DNA]</scope>
    <source>
        <strain evidence="4 5">DSM 43794</strain>
    </source>
</reference>
<organism evidence="4 5">
    <name type="scientific">Thermostaphylospora chromogena</name>
    <dbReference type="NCBI Taxonomy" id="35622"/>
    <lineage>
        <taxon>Bacteria</taxon>
        <taxon>Bacillati</taxon>
        <taxon>Actinomycetota</taxon>
        <taxon>Actinomycetes</taxon>
        <taxon>Streptosporangiales</taxon>
        <taxon>Thermomonosporaceae</taxon>
        <taxon>Thermostaphylospora</taxon>
    </lineage>
</organism>
<dbReference type="GO" id="GO:0006654">
    <property type="term" value="P:phosphatidic acid biosynthetic process"/>
    <property type="evidence" value="ECO:0007669"/>
    <property type="project" value="TreeGrafter"/>
</dbReference>
<keyword evidence="5" id="KW-1185">Reference proteome</keyword>
<sequence>MIYEVTRFISAPFLHLLWRPTVTGAEHVPATGPAILASNHLSILDSTFLPLVLPRKVTFAAKAEYFGNPLTAFYMRATGQISVDRDTASAAQGMLETAAAVLEAGELFGIYPEGTRSPDGRLYRGKIGVAWLALRTGAPVIPVAMGGTDKALPPGSVLPRPARISVTLGKPMTFTGDERDARTRREVTDQVMAAIQELSGQEYVPVYAASVKARAKSA</sequence>
<dbReference type="EMBL" id="FNKK01000002">
    <property type="protein sequence ID" value="SDR18530.1"/>
    <property type="molecule type" value="Genomic_DNA"/>
</dbReference>
<proteinExistence type="predicted"/>
<dbReference type="AlphaFoldDB" id="A0A1H1GZD7"/>
<dbReference type="STRING" id="35622.SAMN04489764_3936"/>
<dbReference type="Pfam" id="PF01553">
    <property type="entry name" value="Acyltransferase"/>
    <property type="match status" value="1"/>
</dbReference>
<name>A0A1H1GZD7_9ACTN</name>
<gene>
    <name evidence="4" type="ORF">SAMN04489764_3936</name>
</gene>
<evidence type="ECO:0000313" key="5">
    <source>
        <dbReference type="Proteomes" id="UP000217103"/>
    </source>
</evidence>
<dbReference type="Proteomes" id="UP000217103">
    <property type="component" value="Unassembled WGS sequence"/>
</dbReference>
<dbReference type="GO" id="GO:0005886">
    <property type="term" value="C:plasma membrane"/>
    <property type="evidence" value="ECO:0007669"/>
    <property type="project" value="TreeGrafter"/>
</dbReference>
<dbReference type="GO" id="GO:0003841">
    <property type="term" value="F:1-acylglycerol-3-phosphate O-acyltransferase activity"/>
    <property type="evidence" value="ECO:0007669"/>
    <property type="project" value="TreeGrafter"/>
</dbReference>
<dbReference type="SMART" id="SM00563">
    <property type="entry name" value="PlsC"/>
    <property type="match status" value="1"/>
</dbReference>
<keyword evidence="2 4" id="KW-0012">Acyltransferase</keyword>
<evidence type="ECO:0000313" key="4">
    <source>
        <dbReference type="EMBL" id="SDR18530.1"/>
    </source>
</evidence>
<dbReference type="CDD" id="cd07989">
    <property type="entry name" value="LPLAT_AGPAT-like"/>
    <property type="match status" value="1"/>
</dbReference>
<feature type="domain" description="Phospholipid/glycerol acyltransferase" evidence="3">
    <location>
        <begin position="34"/>
        <end position="148"/>
    </location>
</feature>
<evidence type="ECO:0000256" key="1">
    <source>
        <dbReference type="ARBA" id="ARBA00022679"/>
    </source>
</evidence>
<accession>A0A1H1GZD7</accession>
<dbReference type="InterPro" id="IPR002123">
    <property type="entry name" value="Plipid/glycerol_acylTrfase"/>
</dbReference>
<dbReference type="PANTHER" id="PTHR10434:SF11">
    <property type="entry name" value="1-ACYL-SN-GLYCEROL-3-PHOSPHATE ACYLTRANSFERASE"/>
    <property type="match status" value="1"/>
</dbReference>
<evidence type="ECO:0000259" key="3">
    <source>
        <dbReference type="SMART" id="SM00563"/>
    </source>
</evidence>
<evidence type="ECO:0000256" key="2">
    <source>
        <dbReference type="ARBA" id="ARBA00023315"/>
    </source>
</evidence>
<dbReference type="OrthoDB" id="9806008at2"/>
<protein>
    <submittedName>
        <fullName evidence="4">1-acyl-sn-glycerol-3-phosphate acyltransferase</fullName>
    </submittedName>
</protein>
<dbReference type="SUPFAM" id="SSF69593">
    <property type="entry name" value="Glycerol-3-phosphate (1)-acyltransferase"/>
    <property type="match status" value="1"/>
</dbReference>
<dbReference type="PANTHER" id="PTHR10434">
    <property type="entry name" value="1-ACYL-SN-GLYCEROL-3-PHOSPHATE ACYLTRANSFERASE"/>
    <property type="match status" value="1"/>
</dbReference>
<keyword evidence="1 4" id="KW-0808">Transferase</keyword>
<dbReference type="RefSeq" id="WP_093260841.1">
    <property type="nucleotide sequence ID" value="NZ_FNKK01000002.1"/>
</dbReference>